<evidence type="ECO:0000313" key="2">
    <source>
        <dbReference type="EMBL" id="OAJ94880.1"/>
    </source>
</evidence>
<organism evidence="2 3">
    <name type="scientific">Vibrio bivalvicida</name>
    <dbReference type="NCBI Taxonomy" id="1276888"/>
    <lineage>
        <taxon>Bacteria</taxon>
        <taxon>Pseudomonadati</taxon>
        <taxon>Pseudomonadota</taxon>
        <taxon>Gammaproteobacteria</taxon>
        <taxon>Vibrionales</taxon>
        <taxon>Vibrionaceae</taxon>
        <taxon>Vibrio</taxon>
        <taxon>Vibrio oreintalis group</taxon>
    </lineage>
</organism>
<proteinExistence type="predicted"/>
<dbReference type="AlphaFoldDB" id="A0A177Y213"/>
<dbReference type="Pfam" id="PF11659">
    <property type="entry name" value="DUF3261"/>
    <property type="match status" value="1"/>
</dbReference>
<gene>
    <name evidence="2" type="ORF">APB76_06225</name>
</gene>
<feature type="chain" id="PRO_5008079368" description="Phospho-N-acetylmuramoyl-pentapeptide-transferase" evidence="1">
    <location>
        <begin position="22"/>
        <end position="203"/>
    </location>
</feature>
<sequence length="203" mass="22442">MKSRFLAQTLLTILLGLAVSACSSTPQSTTPSVQITKQEKVDLPAPSDLGYSLTASQLIEATWNSDEQSQSEQLPVQLQVSDNKLVLAGFSSWGTRILSVSYQDDEITTDILSGLGSVLPAPEQVLFNLMITLWPVSAWEASLNEVRWQIIDSNNSRAIVDSRGEKVIDIQYSNTDRLSGDILFHHLIENYTIKIKTLQFSKA</sequence>
<dbReference type="Proteomes" id="UP000078406">
    <property type="component" value="Unassembled WGS sequence"/>
</dbReference>
<reference evidence="2 3" key="1">
    <citation type="journal article" date="2016" name="Syst. Appl. Microbiol.">
        <title>Vibrio bivalvicida sp. nov., a novel larval pathogen for bivalve molluscs reared in a hatchery.</title>
        <authorList>
            <person name="Dubert J."/>
            <person name="Romalde J.L."/>
            <person name="Prado S."/>
            <person name="Barja J.L."/>
        </authorList>
    </citation>
    <scope>NUCLEOTIDE SEQUENCE [LARGE SCALE GENOMIC DNA]</scope>
    <source>
        <strain evidence="2 3">605</strain>
    </source>
</reference>
<name>A0A177Y213_9VIBR</name>
<accession>A0A177Y213</accession>
<evidence type="ECO:0000313" key="3">
    <source>
        <dbReference type="Proteomes" id="UP000078406"/>
    </source>
</evidence>
<feature type="signal peptide" evidence="1">
    <location>
        <begin position="1"/>
        <end position="21"/>
    </location>
</feature>
<evidence type="ECO:0008006" key="4">
    <source>
        <dbReference type="Google" id="ProtNLM"/>
    </source>
</evidence>
<evidence type="ECO:0000256" key="1">
    <source>
        <dbReference type="SAM" id="SignalP"/>
    </source>
</evidence>
<dbReference type="PROSITE" id="PS51257">
    <property type="entry name" value="PROKAR_LIPOPROTEIN"/>
    <property type="match status" value="1"/>
</dbReference>
<keyword evidence="1" id="KW-0732">Signal</keyword>
<protein>
    <recommendedName>
        <fullName evidence="4">Phospho-N-acetylmuramoyl-pentapeptide-transferase</fullName>
    </recommendedName>
</protein>
<comment type="caution">
    <text evidence="2">The sequence shown here is derived from an EMBL/GenBank/DDBJ whole genome shotgun (WGS) entry which is preliminary data.</text>
</comment>
<dbReference type="EMBL" id="LLEI02000021">
    <property type="protein sequence ID" value="OAJ94880.1"/>
    <property type="molecule type" value="Genomic_DNA"/>
</dbReference>
<dbReference type="RefSeq" id="WP_054961088.1">
    <property type="nucleotide sequence ID" value="NZ_LLEI02000021.1"/>
</dbReference>
<dbReference type="InterPro" id="IPR021675">
    <property type="entry name" value="DUF3261"/>
</dbReference>